<keyword evidence="3" id="KW-0805">Transcription regulation</keyword>
<evidence type="ECO:0000256" key="7">
    <source>
        <dbReference type="RuleBase" id="RU000408"/>
    </source>
</evidence>
<dbReference type="InterPro" id="IPR019844">
    <property type="entry name" value="CSD_CS"/>
</dbReference>
<evidence type="ECO:0000256" key="2">
    <source>
        <dbReference type="ARBA" id="ARBA00022490"/>
    </source>
</evidence>
<evidence type="ECO:0000256" key="5">
    <source>
        <dbReference type="ARBA" id="ARBA00023159"/>
    </source>
</evidence>
<organism evidence="9 10">
    <name type="scientific">Faecalicatena orotica</name>
    <dbReference type="NCBI Taxonomy" id="1544"/>
    <lineage>
        <taxon>Bacteria</taxon>
        <taxon>Bacillati</taxon>
        <taxon>Bacillota</taxon>
        <taxon>Clostridia</taxon>
        <taxon>Lachnospirales</taxon>
        <taxon>Lachnospiraceae</taxon>
        <taxon>Faecalicatena</taxon>
    </lineage>
</organism>
<dbReference type="RefSeq" id="WP_109731576.1">
    <property type="nucleotide sequence ID" value="NZ_BAAACK010000011.1"/>
</dbReference>
<evidence type="ECO:0000256" key="6">
    <source>
        <dbReference type="ARBA" id="ARBA00023163"/>
    </source>
</evidence>
<dbReference type="SUPFAM" id="SSF50249">
    <property type="entry name" value="Nucleic acid-binding proteins"/>
    <property type="match status" value="1"/>
</dbReference>
<keyword evidence="2" id="KW-0963">Cytoplasm</keyword>
<evidence type="ECO:0000259" key="8">
    <source>
        <dbReference type="PROSITE" id="PS51857"/>
    </source>
</evidence>
<dbReference type="InterPro" id="IPR012156">
    <property type="entry name" value="Cold_shock_CspA"/>
</dbReference>
<comment type="caution">
    <text evidence="9">The sequence shown here is derived from an EMBL/GenBank/DDBJ whole genome shotgun (WGS) entry which is preliminary data.</text>
</comment>
<name>A0A2Y9BFD8_9FIRM</name>
<evidence type="ECO:0000313" key="9">
    <source>
        <dbReference type="EMBL" id="PWJ29043.1"/>
    </source>
</evidence>
<keyword evidence="10" id="KW-1185">Reference proteome</keyword>
<sequence>MNNGTVKWFNAQKGFGFITDDNSGNDVFVHFSAIVSNGYKSLEEGQKVTFDTETDPKDSRKLKAANVCAA</sequence>
<dbReference type="GO" id="GO:0051252">
    <property type="term" value="P:regulation of RNA metabolic process"/>
    <property type="evidence" value="ECO:0007669"/>
    <property type="project" value="UniProtKB-ARBA"/>
</dbReference>
<dbReference type="InterPro" id="IPR011129">
    <property type="entry name" value="CSD"/>
</dbReference>
<keyword evidence="6" id="KW-0804">Transcription</keyword>
<dbReference type="PROSITE" id="PS00352">
    <property type="entry name" value="CSD_1"/>
    <property type="match status" value="1"/>
</dbReference>
<reference evidence="9 10" key="1">
    <citation type="submission" date="2018-05" db="EMBL/GenBank/DDBJ databases">
        <title>The Hungate 1000. A catalogue of reference genomes from the rumen microbiome.</title>
        <authorList>
            <person name="Kelly W."/>
        </authorList>
    </citation>
    <scope>NUCLEOTIDE SEQUENCE [LARGE SCALE GENOMIC DNA]</scope>
    <source>
        <strain evidence="9 10">NLAE-zl-C242</strain>
    </source>
</reference>
<dbReference type="GO" id="GO:0010468">
    <property type="term" value="P:regulation of gene expression"/>
    <property type="evidence" value="ECO:0007669"/>
    <property type="project" value="UniProtKB-ARBA"/>
</dbReference>
<dbReference type="PIRSF" id="PIRSF002599">
    <property type="entry name" value="Cold_shock_A"/>
    <property type="match status" value="1"/>
</dbReference>
<dbReference type="Pfam" id="PF00313">
    <property type="entry name" value="CSD"/>
    <property type="match status" value="1"/>
</dbReference>
<proteinExistence type="predicted"/>
<dbReference type="Gene3D" id="2.40.50.140">
    <property type="entry name" value="Nucleic acid-binding proteins"/>
    <property type="match status" value="1"/>
</dbReference>
<dbReference type="FunFam" id="2.40.50.140:FF:000006">
    <property type="entry name" value="Cold shock protein CspC"/>
    <property type="match status" value="1"/>
</dbReference>
<evidence type="ECO:0000256" key="3">
    <source>
        <dbReference type="ARBA" id="ARBA00023015"/>
    </source>
</evidence>
<dbReference type="OrthoDB" id="9805039at2"/>
<evidence type="ECO:0000313" key="10">
    <source>
        <dbReference type="Proteomes" id="UP000245845"/>
    </source>
</evidence>
<dbReference type="PANTHER" id="PTHR46565:SF20">
    <property type="entry name" value="COLD SHOCK DOMAIN-CONTAINING PROTEIN 4"/>
    <property type="match status" value="1"/>
</dbReference>
<dbReference type="PRINTS" id="PR00050">
    <property type="entry name" value="COLDSHOCK"/>
</dbReference>
<dbReference type="Proteomes" id="UP000245845">
    <property type="component" value="Unassembled WGS sequence"/>
</dbReference>
<comment type="subcellular location">
    <subcellularLocation>
        <location evidence="1 7">Cytoplasm</location>
    </subcellularLocation>
</comment>
<dbReference type="CDD" id="cd04458">
    <property type="entry name" value="CSP_CDS"/>
    <property type="match status" value="1"/>
</dbReference>
<dbReference type="AlphaFoldDB" id="A0A2Y9BFD8"/>
<dbReference type="PROSITE" id="PS51857">
    <property type="entry name" value="CSD_2"/>
    <property type="match status" value="1"/>
</dbReference>
<dbReference type="GO" id="GO:0005737">
    <property type="term" value="C:cytoplasm"/>
    <property type="evidence" value="ECO:0007669"/>
    <property type="project" value="UniProtKB-SubCell"/>
</dbReference>
<dbReference type="EMBL" id="QGDL01000007">
    <property type="protein sequence ID" value="PWJ29043.1"/>
    <property type="molecule type" value="Genomic_DNA"/>
</dbReference>
<dbReference type="PANTHER" id="PTHR46565">
    <property type="entry name" value="COLD SHOCK DOMAIN PROTEIN 2"/>
    <property type="match status" value="1"/>
</dbReference>
<evidence type="ECO:0000256" key="4">
    <source>
        <dbReference type="ARBA" id="ARBA00023125"/>
    </source>
</evidence>
<protein>
    <submittedName>
        <fullName evidence="9">CspA family cold shock protein</fullName>
    </submittedName>
</protein>
<dbReference type="InterPro" id="IPR002059">
    <property type="entry name" value="CSP_DNA-bd"/>
</dbReference>
<accession>A0A2Y9BFD8</accession>
<gene>
    <name evidence="9" type="ORF">A8806_107192</name>
</gene>
<evidence type="ECO:0000256" key="1">
    <source>
        <dbReference type="ARBA" id="ARBA00004496"/>
    </source>
</evidence>
<dbReference type="InterPro" id="IPR012340">
    <property type="entry name" value="NA-bd_OB-fold"/>
</dbReference>
<keyword evidence="4" id="KW-0238">DNA-binding</keyword>
<dbReference type="SMART" id="SM00357">
    <property type="entry name" value="CSP"/>
    <property type="match status" value="1"/>
</dbReference>
<feature type="domain" description="CSD" evidence="8">
    <location>
        <begin position="1"/>
        <end position="69"/>
    </location>
</feature>
<dbReference type="GO" id="GO:0003677">
    <property type="term" value="F:DNA binding"/>
    <property type="evidence" value="ECO:0007669"/>
    <property type="project" value="UniProtKB-KW"/>
</dbReference>
<keyword evidence="5" id="KW-0010">Activator</keyword>